<name>A0ABU8GX06_9SPHN</name>
<reference evidence="1 2" key="1">
    <citation type="journal article" date="2013" name="Int. J. Syst. Evol. Microbiol.">
        <title>Sphingomonas kyungheensis sp. nov., a bacterium with ginsenoside-converting activity isolated from soil of a ginseng field.</title>
        <authorList>
            <person name="Son H.M."/>
            <person name="Yang J.E."/>
            <person name="Park Y."/>
            <person name="Han C.K."/>
            <person name="Kim S.G."/>
            <person name="Kook M."/>
            <person name="Yi T.H."/>
        </authorList>
    </citation>
    <scope>NUCLEOTIDE SEQUENCE [LARGE SCALE GENOMIC DNA]</scope>
    <source>
        <strain evidence="1 2">LMG 26582</strain>
    </source>
</reference>
<comment type="caution">
    <text evidence="1">The sequence shown here is derived from an EMBL/GenBank/DDBJ whole genome shotgun (WGS) entry which is preliminary data.</text>
</comment>
<keyword evidence="2" id="KW-1185">Reference proteome</keyword>
<protein>
    <submittedName>
        <fullName evidence="1">Uncharacterized protein</fullName>
    </submittedName>
</protein>
<dbReference type="Proteomes" id="UP001367771">
    <property type="component" value="Unassembled WGS sequence"/>
</dbReference>
<proteinExistence type="predicted"/>
<accession>A0ABU8GX06</accession>
<evidence type="ECO:0000313" key="1">
    <source>
        <dbReference type="EMBL" id="MEI5685455.1"/>
    </source>
</evidence>
<sequence length="76" mass="8821">MTELRTITMESEPMPLGHGRAVIFRLIDGQLEAEWKPRIPHGPWASRLLPAYRRARQEFLRRVALKTGLNMLVVEL</sequence>
<organism evidence="1 2">
    <name type="scientific">Sphingomonas kyungheensis</name>
    <dbReference type="NCBI Taxonomy" id="1069987"/>
    <lineage>
        <taxon>Bacteria</taxon>
        <taxon>Pseudomonadati</taxon>
        <taxon>Pseudomonadota</taxon>
        <taxon>Alphaproteobacteria</taxon>
        <taxon>Sphingomonadales</taxon>
        <taxon>Sphingomonadaceae</taxon>
        <taxon>Sphingomonas</taxon>
    </lineage>
</organism>
<dbReference type="EMBL" id="JBBBDM010000001">
    <property type="protein sequence ID" value="MEI5685455.1"/>
    <property type="molecule type" value="Genomic_DNA"/>
</dbReference>
<gene>
    <name evidence="1" type="ORF">V8201_00020</name>
</gene>
<dbReference type="RefSeq" id="WP_336544165.1">
    <property type="nucleotide sequence ID" value="NZ_JBBBDM010000001.1"/>
</dbReference>
<evidence type="ECO:0000313" key="2">
    <source>
        <dbReference type="Proteomes" id="UP001367771"/>
    </source>
</evidence>